<name>A0A1M7SVP3_9BACT</name>
<feature type="transmembrane region" description="Helical" evidence="1">
    <location>
        <begin position="15"/>
        <end position="34"/>
    </location>
</feature>
<accession>A0A1M7SVP3</accession>
<dbReference type="AlphaFoldDB" id="A0A1M7SVP3"/>
<evidence type="ECO:0000256" key="1">
    <source>
        <dbReference type="SAM" id="Phobius"/>
    </source>
</evidence>
<keyword evidence="3" id="KW-1185">Reference proteome</keyword>
<protein>
    <submittedName>
        <fullName evidence="2">Uncharacterized protein</fullName>
    </submittedName>
</protein>
<reference evidence="2 3" key="1">
    <citation type="submission" date="2016-12" db="EMBL/GenBank/DDBJ databases">
        <authorList>
            <person name="Song W.-J."/>
            <person name="Kurnit D.M."/>
        </authorList>
    </citation>
    <scope>NUCLEOTIDE SEQUENCE [LARGE SCALE GENOMIC DNA]</scope>
    <source>
        <strain evidence="2 3">DSM 11393</strain>
    </source>
</reference>
<organism evidence="2 3">
    <name type="scientific">Desulfovibrio litoralis DSM 11393</name>
    <dbReference type="NCBI Taxonomy" id="1121455"/>
    <lineage>
        <taxon>Bacteria</taxon>
        <taxon>Pseudomonadati</taxon>
        <taxon>Thermodesulfobacteriota</taxon>
        <taxon>Desulfovibrionia</taxon>
        <taxon>Desulfovibrionales</taxon>
        <taxon>Desulfovibrionaceae</taxon>
        <taxon>Desulfovibrio</taxon>
    </lineage>
</organism>
<evidence type="ECO:0000313" key="2">
    <source>
        <dbReference type="EMBL" id="SHN62637.1"/>
    </source>
</evidence>
<dbReference type="Proteomes" id="UP000186469">
    <property type="component" value="Unassembled WGS sequence"/>
</dbReference>
<gene>
    <name evidence="2" type="ORF">SAMN02745728_01289</name>
</gene>
<feature type="transmembrane region" description="Helical" evidence="1">
    <location>
        <begin position="46"/>
        <end position="65"/>
    </location>
</feature>
<dbReference type="EMBL" id="FRDI01000005">
    <property type="protein sequence ID" value="SHN62637.1"/>
    <property type="molecule type" value="Genomic_DNA"/>
</dbReference>
<sequence length="190" mass="21640">MPTPSGTFVFYERPALSSLIFVALIAVISLYVLVSTPINADNMIGFLLLGCCVMAIAWSPMQAYLSPLFTLNQQAFICHDLGRVIPWADIEKWEVHTIWIGARGNTMAFELTIVLQGKSRELLPCKYSRTRIESKLGYNAERNPKTLKNSRIPIQRTKIILRFERFPKDMDRNTLTSMLATYKPTYSKDS</sequence>
<keyword evidence="1" id="KW-0472">Membrane</keyword>
<keyword evidence="1" id="KW-0812">Transmembrane</keyword>
<evidence type="ECO:0000313" key="3">
    <source>
        <dbReference type="Proteomes" id="UP000186469"/>
    </source>
</evidence>
<proteinExistence type="predicted"/>
<keyword evidence="1" id="KW-1133">Transmembrane helix</keyword>